<dbReference type="InterPro" id="IPR023373">
    <property type="entry name" value="YmcC_sf"/>
</dbReference>
<feature type="chain" id="PRO_5010220170" evidence="1">
    <location>
        <begin position="26"/>
        <end position="219"/>
    </location>
</feature>
<evidence type="ECO:0000313" key="2">
    <source>
        <dbReference type="EMBL" id="SEE91928.1"/>
    </source>
</evidence>
<dbReference type="RefSeq" id="WP_082136222.1">
    <property type="nucleotide sequence ID" value="NZ_FNUD01000002.1"/>
</dbReference>
<dbReference type="Gene3D" id="2.40.360.10">
    <property type="entry name" value="YmcC-like"/>
    <property type="match status" value="1"/>
</dbReference>
<evidence type="ECO:0000313" key="3">
    <source>
        <dbReference type="Proteomes" id="UP000183613"/>
    </source>
</evidence>
<evidence type="ECO:0000256" key="1">
    <source>
        <dbReference type="SAM" id="SignalP"/>
    </source>
</evidence>
<dbReference type="AlphaFoldDB" id="A0A1H5MU84"/>
<name>A0A1H5MU84_PSEDM</name>
<dbReference type="InterPro" id="IPR021308">
    <property type="entry name" value="GfcB"/>
</dbReference>
<keyword evidence="2" id="KW-0449">Lipoprotein</keyword>
<gene>
    <name evidence="2" type="ORF">SAMN04489800_2832</name>
</gene>
<accession>A0A1H5MU84</accession>
<keyword evidence="3" id="KW-1185">Reference proteome</keyword>
<keyword evidence="1" id="KW-0732">Signal</keyword>
<dbReference type="PROSITE" id="PS51257">
    <property type="entry name" value="PROKAR_LIPOPROTEIN"/>
    <property type="match status" value="1"/>
</dbReference>
<reference evidence="2" key="1">
    <citation type="submission" date="2016-10" db="EMBL/GenBank/DDBJ databases">
        <authorList>
            <person name="Varghese N."/>
            <person name="Submissions S."/>
        </authorList>
    </citation>
    <scope>NUCLEOTIDE SEQUENCE [LARGE SCALE GENOMIC DNA]</scope>
    <source>
        <strain evidence="2">LMG 25555</strain>
    </source>
</reference>
<comment type="caution">
    <text evidence="2">The sequence shown here is derived from an EMBL/GenBank/DDBJ whole genome shotgun (WGS) entry which is preliminary data.</text>
</comment>
<feature type="signal peptide" evidence="1">
    <location>
        <begin position="1"/>
        <end position="25"/>
    </location>
</feature>
<protein>
    <submittedName>
        <fullName evidence="2">Group 4 capsule polysaccharide lipoprotein gfcB, YjbF</fullName>
    </submittedName>
</protein>
<dbReference type="Pfam" id="PF11102">
    <property type="entry name" value="YjbF"/>
    <property type="match status" value="1"/>
</dbReference>
<proteinExistence type="predicted"/>
<organism evidence="2 3">
    <name type="scientific">Pseudomonas deceptionensis</name>
    <dbReference type="NCBI Taxonomy" id="882211"/>
    <lineage>
        <taxon>Bacteria</taxon>
        <taxon>Pseudomonadati</taxon>
        <taxon>Pseudomonadota</taxon>
        <taxon>Gammaproteobacteria</taxon>
        <taxon>Pseudomonadales</taxon>
        <taxon>Pseudomonadaceae</taxon>
        <taxon>Pseudomonas</taxon>
    </lineage>
</organism>
<sequence>MKTLRNRSCLVACLMLCGCSPLMKASVDTFKATLHSAEPLQLTADDVAAVPYAQILVTTPSSQGVMAKLRQQGDLQYWVASGKQVLLMRNGLVVRTTGLEPGLDGTRFDGQSPFKRGLQHIADGERSTRWIDMYQGEQVGLAVNSRFIRKGLETVTILDTPHVLQRIDEQVEIPALSFSGTNHYWVRPADGLVLQSEQYVTPGLLLRIAHLRPDWEATQ</sequence>
<dbReference type="SUPFAM" id="SSF159270">
    <property type="entry name" value="YmcC-like"/>
    <property type="match status" value="1"/>
</dbReference>
<dbReference type="EMBL" id="FNUD01000002">
    <property type="protein sequence ID" value="SEE91928.1"/>
    <property type="molecule type" value="Genomic_DNA"/>
</dbReference>
<dbReference type="Proteomes" id="UP000183613">
    <property type="component" value="Unassembled WGS sequence"/>
</dbReference>